<evidence type="ECO:0000313" key="2">
    <source>
        <dbReference type="Proteomes" id="UP000008311"/>
    </source>
</evidence>
<dbReference type="InParanoid" id="B9TFM2"/>
<evidence type="ECO:0000313" key="1">
    <source>
        <dbReference type="EMBL" id="EEF25344.1"/>
    </source>
</evidence>
<sequence length="64" mass="6932">MDKIEAQKLLAEADATADAILTAQYGFCDPLDKKIGAAYDRIVFSILAEKVPDMTMAELLELAA</sequence>
<accession>B9TFM2</accession>
<proteinExistence type="predicted"/>
<dbReference type="EMBL" id="EQ979914">
    <property type="protein sequence ID" value="EEF25344.1"/>
    <property type="molecule type" value="Genomic_DNA"/>
</dbReference>
<name>B9TFM2_RICCO</name>
<gene>
    <name evidence="1" type="ORF">RCOM_1924250</name>
</gene>
<organism evidence="1 2">
    <name type="scientific">Ricinus communis</name>
    <name type="common">Castor bean</name>
    <dbReference type="NCBI Taxonomy" id="3988"/>
    <lineage>
        <taxon>Eukaryota</taxon>
        <taxon>Viridiplantae</taxon>
        <taxon>Streptophyta</taxon>
        <taxon>Embryophyta</taxon>
        <taxon>Tracheophyta</taxon>
        <taxon>Spermatophyta</taxon>
        <taxon>Magnoliopsida</taxon>
        <taxon>eudicotyledons</taxon>
        <taxon>Gunneridae</taxon>
        <taxon>Pentapetalae</taxon>
        <taxon>rosids</taxon>
        <taxon>fabids</taxon>
        <taxon>Malpighiales</taxon>
        <taxon>Euphorbiaceae</taxon>
        <taxon>Acalyphoideae</taxon>
        <taxon>Acalypheae</taxon>
        <taxon>Ricinus</taxon>
    </lineage>
</organism>
<dbReference type="Proteomes" id="UP000008311">
    <property type="component" value="Unassembled WGS sequence"/>
</dbReference>
<keyword evidence="2" id="KW-1185">Reference proteome</keyword>
<reference evidence="2" key="1">
    <citation type="journal article" date="2010" name="Nat. Biotechnol.">
        <title>Draft genome sequence of the oilseed species Ricinus communis.</title>
        <authorList>
            <person name="Chan A.P."/>
            <person name="Crabtree J."/>
            <person name="Zhao Q."/>
            <person name="Lorenzi H."/>
            <person name="Orvis J."/>
            <person name="Puiu D."/>
            <person name="Melake-Berhan A."/>
            <person name="Jones K.M."/>
            <person name="Redman J."/>
            <person name="Chen G."/>
            <person name="Cahoon E.B."/>
            <person name="Gedil M."/>
            <person name="Stanke M."/>
            <person name="Haas B.J."/>
            <person name="Wortman J.R."/>
            <person name="Fraser-Liggett C.M."/>
            <person name="Ravel J."/>
            <person name="Rabinowicz P.D."/>
        </authorList>
    </citation>
    <scope>NUCLEOTIDE SEQUENCE [LARGE SCALE GENOMIC DNA]</scope>
    <source>
        <strain evidence="2">cv. Hale</strain>
    </source>
</reference>
<dbReference type="AlphaFoldDB" id="B9TFM2"/>
<protein>
    <submittedName>
        <fullName evidence="1">Uncharacterized protein</fullName>
    </submittedName>
</protein>